<organism evidence="1 2">
    <name type="scientific">Trichonephila inaurata madagascariensis</name>
    <dbReference type="NCBI Taxonomy" id="2747483"/>
    <lineage>
        <taxon>Eukaryota</taxon>
        <taxon>Metazoa</taxon>
        <taxon>Ecdysozoa</taxon>
        <taxon>Arthropoda</taxon>
        <taxon>Chelicerata</taxon>
        <taxon>Arachnida</taxon>
        <taxon>Araneae</taxon>
        <taxon>Araneomorphae</taxon>
        <taxon>Entelegynae</taxon>
        <taxon>Araneoidea</taxon>
        <taxon>Nephilidae</taxon>
        <taxon>Trichonephila</taxon>
        <taxon>Trichonephila inaurata</taxon>
    </lineage>
</organism>
<keyword evidence="2" id="KW-1185">Reference proteome</keyword>
<dbReference type="EMBL" id="BMAV01028237">
    <property type="protein sequence ID" value="GFS66246.1"/>
    <property type="molecule type" value="Genomic_DNA"/>
</dbReference>
<evidence type="ECO:0000313" key="2">
    <source>
        <dbReference type="Proteomes" id="UP000886998"/>
    </source>
</evidence>
<dbReference type="AlphaFoldDB" id="A0A8X6K4R3"/>
<dbReference type="Proteomes" id="UP000886998">
    <property type="component" value="Unassembled WGS sequence"/>
</dbReference>
<accession>A0A8X6K4R3</accession>
<comment type="caution">
    <text evidence="1">The sequence shown here is derived from an EMBL/GenBank/DDBJ whole genome shotgun (WGS) entry which is preliminary data.</text>
</comment>
<protein>
    <submittedName>
        <fullName evidence="1">Uncharacterized protein</fullName>
    </submittedName>
</protein>
<gene>
    <name evidence="1" type="ORF">TNIN_379171</name>
</gene>
<proteinExistence type="predicted"/>
<evidence type="ECO:0000313" key="1">
    <source>
        <dbReference type="EMBL" id="GFS66246.1"/>
    </source>
</evidence>
<reference evidence="1" key="1">
    <citation type="submission" date="2020-08" db="EMBL/GenBank/DDBJ databases">
        <title>Multicomponent nature underlies the extraordinary mechanical properties of spider dragline silk.</title>
        <authorList>
            <person name="Kono N."/>
            <person name="Nakamura H."/>
            <person name="Mori M."/>
            <person name="Yoshida Y."/>
            <person name="Ohtoshi R."/>
            <person name="Malay A.D."/>
            <person name="Moran D.A.P."/>
            <person name="Tomita M."/>
            <person name="Numata K."/>
            <person name="Arakawa K."/>
        </authorList>
    </citation>
    <scope>NUCLEOTIDE SEQUENCE</scope>
</reference>
<sequence>MANYAMYPKPRKGTPTTMKNNYTSVVNSIIRPNVSYAQDTTNNTSNTYNRQQMAPQGKGNLAIKAPTGQPRFHTQVNVNPS</sequence>
<name>A0A8X6K4R3_9ARAC</name>